<feature type="compositionally biased region" description="Basic and acidic residues" evidence="2">
    <location>
        <begin position="323"/>
        <end position="334"/>
    </location>
</feature>
<organism evidence="3 4">
    <name type="scientific">Ceratodon purpureus</name>
    <name type="common">Fire moss</name>
    <name type="synonym">Dicranum purpureum</name>
    <dbReference type="NCBI Taxonomy" id="3225"/>
    <lineage>
        <taxon>Eukaryota</taxon>
        <taxon>Viridiplantae</taxon>
        <taxon>Streptophyta</taxon>
        <taxon>Embryophyta</taxon>
        <taxon>Bryophyta</taxon>
        <taxon>Bryophytina</taxon>
        <taxon>Bryopsida</taxon>
        <taxon>Dicranidae</taxon>
        <taxon>Pseudoditrichales</taxon>
        <taxon>Ditrichaceae</taxon>
        <taxon>Ceratodon</taxon>
    </lineage>
</organism>
<dbReference type="InterPro" id="IPR019340">
    <property type="entry name" value="Histone_AcTrfase_su3"/>
</dbReference>
<feature type="compositionally biased region" description="Low complexity" evidence="2">
    <location>
        <begin position="470"/>
        <end position="485"/>
    </location>
</feature>
<feature type="region of interest" description="Disordered" evidence="2">
    <location>
        <begin position="831"/>
        <end position="906"/>
    </location>
</feature>
<keyword evidence="1" id="KW-0175">Coiled coil</keyword>
<dbReference type="PANTHER" id="PTHR31115">
    <property type="entry name" value="OS05G0107300 PROTEIN"/>
    <property type="match status" value="1"/>
</dbReference>
<feature type="compositionally biased region" description="Basic and acidic residues" evidence="2">
    <location>
        <begin position="161"/>
        <end position="171"/>
    </location>
</feature>
<evidence type="ECO:0000256" key="2">
    <source>
        <dbReference type="SAM" id="MobiDB-lite"/>
    </source>
</evidence>
<feature type="compositionally biased region" description="Basic and acidic residues" evidence="2">
    <location>
        <begin position="1194"/>
        <end position="1206"/>
    </location>
</feature>
<evidence type="ECO:0000256" key="1">
    <source>
        <dbReference type="SAM" id="Coils"/>
    </source>
</evidence>
<feature type="compositionally biased region" description="Gly residues" evidence="2">
    <location>
        <begin position="189"/>
        <end position="206"/>
    </location>
</feature>
<protein>
    <submittedName>
        <fullName evidence="3">Uncharacterized protein</fullName>
    </submittedName>
</protein>
<keyword evidence="4" id="KW-1185">Reference proteome</keyword>
<sequence length="1353" mass="142161">MASMQRLEATNLSSPDGGLHNAGGASHRSFGAGLEKSHSFRESHEGRASGGGGPSTSHGEGLPLTSVLFLDSIGLPSAKSTAQVELRRAMNAASGQGGDDPSLGNIQSKALENCSAEEIKRMRTGLMESVHRARERGRHLSEAVIKVDRYQNSMQSRKRNRTDGGGHDRGSHGGPGQRGGGAALAHVTKGGGRGASSSGEGSGSGTQKGPDKNKSGVISKRMRTSLADARPEGRPSNLSVQRSSGVQERERESPRPGGLGSLAAEEKERGGVGGSEGWEKSKMMKGRRSATIKPDAPVVSSANGVADGEREQKGGGLVQRGGGDGRSRPSEGHGFRSGPVHGSVSVQKAESAALANGSGIRGGSKAEGGDGAAQVVGKAERGGLAERERSNGKGGAKPVGRDEGRPASPGIVPKAKGARAPRSNLVAGGNQSAQMGRSSPFGDVREKASVTSPAKPQVPSGPTNRKRAAPSRSSSPPVASWGSSRPQKMARARRVNVMPPVSISVPARDEANGVEEAGPGLREGSGPVATPSSRPSLGGGGGGGSSAKRGGGQGVPPAKAERSMASVGPVESEEYMEEGQKMKGRRKKQEDEDGEQRVSGASERSGSVAVATSRGGVLGGGEESGGGDGVRRQGRTGRGPVTARVAAVSCALEKAEVATPNVKPTRIGRATETKSAGAGRPGTKNGGSDRKISSRPRRLLGNSGAEILGEEEDDHEQLSRAVQQVVEFSALACPNSFWKQMEPYFGYVTSDDLSYLQRHMALVGEMGTITGVKSPITGDRVLDSDEAKNVNNPREQSTKERSFRRGRSGGWYDKVFPLSQRLLSALISEREDEAHADRDSESPAPPSSHSEMDYDRRDAEGESDVDNLKPESEWWSAGGMEGGYSEGSPGCGGQGNREEQGGDDILAGYDGHQVEWGYGVEGDGRDDEAGSGRQLENGSMDWDEQYRRMSVDDRLLVELSSVGLLPVQPREHNEQEVDDIGEEIRRLQAELDEQVVRNKEHLCRLESAVVERRLAEERAREKLAMDKLVELAYKKKTGGRSNKGAAAKGARAAALAFAKRVLARVHNYEGGHGCITDPALRDRLLCVPPSLVESTPDAAMDAVKDAGAVATTAERLTSPKGGGGAMLMGIPGGQRLEEIERASFVGQSAGIDLSQLKDDGWPSRELSLEDVSRYTSTRDVNALSSIGLGGIKGKRSERDRDAKVKEGGGAGRSGPSNAKGERKTKTKPRQKTGPLLKPIQGLVPKAAEEQAAKPGRGVNQGHGHGGYFGVPERRDESAMPGLPMLPEPQMEAEGHIDLSAIPLPGMEMMNSMEQGDDIGSWLDFGLDDPMQQTDDLSMGLDVPMDDLSGLMMM</sequence>
<feature type="compositionally biased region" description="Basic and acidic residues" evidence="2">
    <location>
        <begin position="831"/>
        <end position="841"/>
    </location>
</feature>
<comment type="caution">
    <text evidence="3">The sequence shown here is derived from an EMBL/GenBank/DDBJ whole genome shotgun (WGS) entry which is preliminary data.</text>
</comment>
<feature type="region of interest" description="Disordered" evidence="2">
    <location>
        <begin position="661"/>
        <end position="700"/>
    </location>
</feature>
<proteinExistence type="predicted"/>
<feature type="region of interest" description="Disordered" evidence="2">
    <location>
        <begin position="919"/>
        <end position="938"/>
    </location>
</feature>
<feature type="region of interest" description="Disordered" evidence="2">
    <location>
        <begin position="1187"/>
        <end position="1263"/>
    </location>
</feature>
<accession>A0A8T0G762</accession>
<feature type="compositionally biased region" description="Basic and acidic residues" evidence="2">
    <location>
        <begin position="850"/>
        <end position="872"/>
    </location>
</feature>
<feature type="coiled-coil region" evidence="1">
    <location>
        <begin position="970"/>
        <end position="997"/>
    </location>
</feature>
<feature type="compositionally biased region" description="Gly residues" evidence="2">
    <location>
        <begin position="172"/>
        <end position="182"/>
    </location>
</feature>
<evidence type="ECO:0000313" key="3">
    <source>
        <dbReference type="EMBL" id="KAG0554761.1"/>
    </source>
</evidence>
<feature type="compositionally biased region" description="Gly residues" evidence="2">
    <location>
        <begin position="879"/>
        <end position="895"/>
    </location>
</feature>
<dbReference type="EMBL" id="CM026433">
    <property type="protein sequence ID" value="KAG0554761.1"/>
    <property type="molecule type" value="Genomic_DNA"/>
</dbReference>
<dbReference type="PANTHER" id="PTHR31115:SF3">
    <property type="entry name" value="EXPRESSED PROTEIN"/>
    <property type="match status" value="1"/>
</dbReference>
<feature type="compositionally biased region" description="Basic and acidic residues" evidence="2">
    <location>
        <begin position="35"/>
        <end position="47"/>
    </location>
</feature>
<feature type="compositionally biased region" description="Gly residues" evidence="2">
    <location>
        <begin position="537"/>
        <end position="554"/>
    </location>
</feature>
<feature type="compositionally biased region" description="Gly residues" evidence="2">
    <location>
        <begin position="359"/>
        <end position="371"/>
    </location>
</feature>
<feature type="compositionally biased region" description="Basic and acidic residues" evidence="2">
    <location>
        <begin position="378"/>
        <end position="391"/>
    </location>
</feature>
<feature type="region of interest" description="Disordered" evidence="2">
    <location>
        <begin position="1"/>
        <end position="60"/>
    </location>
</feature>
<dbReference type="Proteomes" id="UP000822688">
    <property type="component" value="Chromosome 12"/>
</dbReference>
<reference evidence="3" key="1">
    <citation type="submission" date="2020-06" db="EMBL/GenBank/DDBJ databases">
        <title>WGS assembly of Ceratodon purpureus strain R40.</title>
        <authorList>
            <person name="Carey S.B."/>
            <person name="Jenkins J."/>
            <person name="Shu S."/>
            <person name="Lovell J.T."/>
            <person name="Sreedasyam A."/>
            <person name="Maumus F."/>
            <person name="Tiley G.P."/>
            <person name="Fernandez-Pozo N."/>
            <person name="Barry K."/>
            <person name="Chen C."/>
            <person name="Wang M."/>
            <person name="Lipzen A."/>
            <person name="Daum C."/>
            <person name="Saski C.A."/>
            <person name="Payton A.C."/>
            <person name="Mcbreen J.C."/>
            <person name="Conrad R.E."/>
            <person name="Kollar L.M."/>
            <person name="Olsson S."/>
            <person name="Huttunen S."/>
            <person name="Landis J.B."/>
            <person name="Wickett N.J."/>
            <person name="Johnson M.G."/>
            <person name="Rensing S.A."/>
            <person name="Grimwood J."/>
            <person name="Schmutz J."/>
            <person name="Mcdaniel S.F."/>
        </authorList>
    </citation>
    <scope>NUCLEOTIDE SEQUENCE</scope>
    <source>
        <strain evidence="3">R40</strain>
    </source>
</reference>
<gene>
    <name evidence="3" type="ORF">KC19_12G116400</name>
</gene>
<feature type="compositionally biased region" description="Polar residues" evidence="2">
    <location>
        <begin position="236"/>
        <end position="246"/>
    </location>
</feature>
<feature type="compositionally biased region" description="Gly residues" evidence="2">
    <location>
        <begin position="616"/>
        <end position="628"/>
    </location>
</feature>
<dbReference type="Pfam" id="PF10198">
    <property type="entry name" value="Ada3"/>
    <property type="match status" value="1"/>
</dbReference>
<feature type="region of interest" description="Disordered" evidence="2">
    <location>
        <begin position="142"/>
        <end position="644"/>
    </location>
</feature>
<feature type="region of interest" description="Disordered" evidence="2">
    <location>
        <begin position="772"/>
        <end position="805"/>
    </location>
</feature>
<evidence type="ECO:0000313" key="4">
    <source>
        <dbReference type="Proteomes" id="UP000822688"/>
    </source>
</evidence>
<name>A0A8T0G762_CERPU</name>